<evidence type="ECO:0000313" key="1">
    <source>
        <dbReference type="EMBL" id="UOB16775.1"/>
    </source>
</evidence>
<sequence>MKYLLFFFLFFLSGCRSDKKYHDEDKEIVVKKNDSADYFSQIQNFRKKINEEFINPEKSPLTEEDLKTFKGLKFFPPDSLFKVEARFVRTDNEKPFFMLTTTTRTPVYTKFGELQFMLSGNNYTLNLYQNTEIILTRGYEDYLFLPFTDLTNGEETYGGGRYIDMRIPEGNTVIIDFNKAYNPYCAYNKKYSCPLVPSENNLDIEIRAGVKKFKK</sequence>
<dbReference type="PANTHER" id="PTHR41913">
    <property type="entry name" value="DUF1684 DOMAIN-CONTAINING PROTEIN"/>
    <property type="match status" value="1"/>
</dbReference>
<dbReference type="Proteomes" id="UP000831290">
    <property type="component" value="Chromosome"/>
</dbReference>
<dbReference type="KEGG" id="fbm:MQE35_13635"/>
<accession>A0A9E6ZM29</accession>
<dbReference type="PROSITE" id="PS51257">
    <property type="entry name" value="PROKAR_LIPOPROTEIN"/>
    <property type="match status" value="1"/>
</dbReference>
<keyword evidence="2" id="KW-1185">Reference proteome</keyword>
<reference evidence="1" key="1">
    <citation type="submission" date="2022-03" db="EMBL/GenBank/DDBJ databases">
        <title>Description of Abyssus ytuae gen. nov., sp. nov., a novel member of the family Flavobacteriaceae isolated from the sediment of Mariana Trench.</title>
        <authorList>
            <person name="Zhang J."/>
            <person name="Xu X."/>
        </authorList>
    </citation>
    <scope>NUCLEOTIDE SEQUENCE</scope>
    <source>
        <strain evidence="1">MT3330</strain>
    </source>
</reference>
<dbReference type="EMBL" id="CP094358">
    <property type="protein sequence ID" value="UOB16775.1"/>
    <property type="molecule type" value="Genomic_DNA"/>
</dbReference>
<gene>
    <name evidence="1" type="ORF">MQE35_13635</name>
</gene>
<protein>
    <submittedName>
        <fullName evidence="1">DUF1684 domain-containing protein</fullName>
    </submittedName>
</protein>
<evidence type="ECO:0000313" key="2">
    <source>
        <dbReference type="Proteomes" id="UP000831290"/>
    </source>
</evidence>
<dbReference type="PANTHER" id="PTHR41913:SF1">
    <property type="entry name" value="DUF1684 DOMAIN-CONTAINING PROTEIN"/>
    <property type="match status" value="1"/>
</dbReference>
<proteinExistence type="predicted"/>
<dbReference type="Pfam" id="PF07920">
    <property type="entry name" value="DUF1684"/>
    <property type="match status" value="1"/>
</dbReference>
<dbReference type="RefSeq" id="WP_255842012.1">
    <property type="nucleotide sequence ID" value="NZ_CP094358.1"/>
</dbReference>
<dbReference type="InterPro" id="IPR012467">
    <property type="entry name" value="DUF1684"/>
</dbReference>
<organism evidence="1 2">
    <name type="scientific">Abyssalbus ytuae</name>
    <dbReference type="NCBI Taxonomy" id="2926907"/>
    <lineage>
        <taxon>Bacteria</taxon>
        <taxon>Pseudomonadati</taxon>
        <taxon>Bacteroidota</taxon>
        <taxon>Flavobacteriia</taxon>
        <taxon>Flavobacteriales</taxon>
        <taxon>Flavobacteriaceae</taxon>
        <taxon>Abyssalbus</taxon>
    </lineage>
</organism>
<dbReference type="AlphaFoldDB" id="A0A9E6ZM29"/>
<name>A0A9E6ZM29_9FLAO</name>